<feature type="transmembrane region" description="Helical" evidence="1">
    <location>
        <begin position="64"/>
        <end position="84"/>
    </location>
</feature>
<name>A0A9J6ZCY3_9BACL</name>
<dbReference type="AlphaFoldDB" id="A0A9J6ZCY3"/>
<dbReference type="Proteomes" id="UP001056756">
    <property type="component" value="Chromosome"/>
</dbReference>
<reference evidence="2" key="1">
    <citation type="submission" date="2022-05" db="EMBL/GenBank/DDBJ databases">
        <title>Novel bacterial taxa in a minimal lignocellulolytic consortium and its capacity to transform plastics disclosed by genome-resolved metagenomics.</title>
        <authorList>
            <person name="Rodriguez C.A.D."/>
            <person name="Diaz-Garcia L."/>
            <person name="Herrera K."/>
            <person name="Tarazona N.A."/>
            <person name="Sproer C."/>
            <person name="Overmann J."/>
            <person name="Jimenez D.J."/>
        </authorList>
    </citation>
    <scope>NUCLEOTIDE SEQUENCE</scope>
    <source>
        <strain evidence="2">MAG5</strain>
    </source>
</reference>
<proteinExistence type="predicted"/>
<evidence type="ECO:0000313" key="2">
    <source>
        <dbReference type="EMBL" id="URN93673.1"/>
    </source>
</evidence>
<protein>
    <submittedName>
        <fullName evidence="2">Uncharacterized protein</fullName>
    </submittedName>
</protein>
<keyword evidence="1" id="KW-0472">Membrane</keyword>
<feature type="transmembrane region" description="Helical" evidence="1">
    <location>
        <begin position="123"/>
        <end position="141"/>
    </location>
</feature>
<sequence length="152" mass="17512">MFGNIVIGFVVPWILAIYLMRKASIVIIITLPIASLVAILSNTFGFQLKFWSFTPLIHGEESISALPLDLGLYPVIACYMVHWIRISQTNHLVILFVTILFTTILEYVALLIGKTSYSNGWNIYWTFVSYLIAYGIVYLYYRILAKNYRKMN</sequence>
<evidence type="ECO:0000256" key="1">
    <source>
        <dbReference type="SAM" id="Phobius"/>
    </source>
</evidence>
<dbReference type="KEGG" id="plig:NAG76_17855"/>
<accession>A0A9J6ZCY3</accession>
<organism evidence="2 3">
    <name type="scientific">Candidatus Pristimantibacillus lignocellulolyticus</name>
    <dbReference type="NCBI Taxonomy" id="2994561"/>
    <lineage>
        <taxon>Bacteria</taxon>
        <taxon>Bacillati</taxon>
        <taxon>Bacillota</taxon>
        <taxon>Bacilli</taxon>
        <taxon>Bacillales</taxon>
        <taxon>Paenibacillaceae</taxon>
        <taxon>Candidatus Pristimantibacillus</taxon>
    </lineage>
</organism>
<gene>
    <name evidence="2" type="ORF">NAG76_17855</name>
</gene>
<evidence type="ECO:0000313" key="3">
    <source>
        <dbReference type="Proteomes" id="UP001056756"/>
    </source>
</evidence>
<feature type="transmembrane region" description="Helical" evidence="1">
    <location>
        <begin position="91"/>
        <end position="111"/>
    </location>
</feature>
<keyword evidence="1" id="KW-0812">Transmembrane</keyword>
<dbReference type="NCBIfam" id="NF041644">
    <property type="entry name" value="CBO0543_fam"/>
    <property type="match status" value="1"/>
</dbReference>
<keyword evidence="1" id="KW-1133">Transmembrane helix</keyword>
<dbReference type="EMBL" id="CP097899">
    <property type="protein sequence ID" value="URN93673.1"/>
    <property type="molecule type" value="Genomic_DNA"/>
</dbReference>
<dbReference type="InterPro" id="IPR048147">
    <property type="entry name" value="CBO0543-like"/>
</dbReference>
<feature type="transmembrane region" description="Helical" evidence="1">
    <location>
        <begin position="23"/>
        <end position="44"/>
    </location>
</feature>